<dbReference type="Proteomes" id="UP000030645">
    <property type="component" value="Unassembled WGS sequence"/>
</dbReference>
<dbReference type="EMBL" id="KE345758">
    <property type="protein sequence ID" value="EXC13944.1"/>
    <property type="molecule type" value="Genomic_DNA"/>
</dbReference>
<feature type="chain" id="PRO_5004932066" evidence="1">
    <location>
        <begin position="18"/>
        <end position="103"/>
    </location>
</feature>
<dbReference type="AlphaFoldDB" id="W9SKJ3"/>
<evidence type="ECO:0000256" key="1">
    <source>
        <dbReference type="SAM" id="SignalP"/>
    </source>
</evidence>
<keyword evidence="3" id="KW-1185">Reference proteome</keyword>
<evidence type="ECO:0000313" key="2">
    <source>
        <dbReference type="EMBL" id="EXC13944.1"/>
    </source>
</evidence>
<feature type="signal peptide" evidence="1">
    <location>
        <begin position="1"/>
        <end position="17"/>
    </location>
</feature>
<gene>
    <name evidence="2" type="ORF">L484_006642</name>
</gene>
<sequence>MRAIEGWIGLLLAGVWVLLIEEYKENFTLSDNSYAIDDGLGEKGTDVARNPGLSGGECCVSDGDNGGDAGTGECANDVGVGVEDLDLVDRPRILREAETYDTA</sequence>
<protein>
    <submittedName>
        <fullName evidence="2">Uncharacterized protein</fullName>
    </submittedName>
</protein>
<organism evidence="2 3">
    <name type="scientific">Morus notabilis</name>
    <dbReference type="NCBI Taxonomy" id="981085"/>
    <lineage>
        <taxon>Eukaryota</taxon>
        <taxon>Viridiplantae</taxon>
        <taxon>Streptophyta</taxon>
        <taxon>Embryophyta</taxon>
        <taxon>Tracheophyta</taxon>
        <taxon>Spermatophyta</taxon>
        <taxon>Magnoliopsida</taxon>
        <taxon>eudicotyledons</taxon>
        <taxon>Gunneridae</taxon>
        <taxon>Pentapetalae</taxon>
        <taxon>rosids</taxon>
        <taxon>fabids</taxon>
        <taxon>Rosales</taxon>
        <taxon>Moraceae</taxon>
        <taxon>Moreae</taxon>
        <taxon>Morus</taxon>
    </lineage>
</organism>
<proteinExistence type="predicted"/>
<keyword evidence="1" id="KW-0732">Signal</keyword>
<name>W9SKJ3_9ROSA</name>
<reference evidence="3" key="1">
    <citation type="submission" date="2013-01" db="EMBL/GenBank/DDBJ databases">
        <title>Draft Genome Sequence of a Mulberry Tree, Morus notabilis C.K. Schneid.</title>
        <authorList>
            <person name="He N."/>
            <person name="Zhao S."/>
        </authorList>
    </citation>
    <scope>NUCLEOTIDE SEQUENCE</scope>
</reference>
<evidence type="ECO:0000313" key="3">
    <source>
        <dbReference type="Proteomes" id="UP000030645"/>
    </source>
</evidence>
<accession>W9SKJ3</accession>